<keyword evidence="4" id="KW-1185">Reference proteome</keyword>
<dbReference type="EMBL" id="MOMC01000003">
    <property type="protein sequence ID" value="ONH33590.1"/>
    <property type="molecule type" value="Genomic_DNA"/>
</dbReference>
<feature type="transmembrane region" description="Helical" evidence="2">
    <location>
        <begin position="109"/>
        <end position="129"/>
    </location>
</feature>
<name>A0A1V2IKQ9_9ACTN</name>
<keyword evidence="2" id="KW-1133">Transmembrane helix</keyword>
<reference evidence="4" key="1">
    <citation type="submission" date="2016-10" db="EMBL/GenBank/DDBJ databases">
        <title>Frankia sp. NRRL B-16386 Genome sequencing.</title>
        <authorList>
            <person name="Ghodhbane-Gtari F."/>
            <person name="Swanson E."/>
            <person name="Gueddou A."/>
            <person name="Hezbri K."/>
            <person name="Ktari K."/>
            <person name="Nouioui I."/>
            <person name="Morris K."/>
            <person name="Simpson S."/>
            <person name="Abebe-Akele F."/>
            <person name="Thomas K."/>
            <person name="Gtari M."/>
            <person name="Tisa L.S."/>
        </authorList>
    </citation>
    <scope>NUCLEOTIDE SEQUENCE [LARGE SCALE GENOMIC DNA]</scope>
    <source>
        <strain evidence="4">NRRL B-16386</strain>
    </source>
</reference>
<evidence type="ECO:0000313" key="4">
    <source>
        <dbReference type="Proteomes" id="UP000188929"/>
    </source>
</evidence>
<dbReference type="STRING" id="1834516.BL253_00720"/>
<dbReference type="InterPro" id="IPR046095">
    <property type="entry name" value="DUF6113"/>
</dbReference>
<keyword evidence="2" id="KW-0812">Transmembrane</keyword>
<evidence type="ECO:0000256" key="2">
    <source>
        <dbReference type="SAM" id="Phobius"/>
    </source>
</evidence>
<feature type="compositionally biased region" description="Pro residues" evidence="1">
    <location>
        <begin position="1"/>
        <end position="14"/>
    </location>
</feature>
<keyword evidence="2" id="KW-0472">Membrane</keyword>
<organism evidence="3 4">
    <name type="scientific">Pseudofrankia asymbiotica</name>
    <dbReference type="NCBI Taxonomy" id="1834516"/>
    <lineage>
        <taxon>Bacteria</taxon>
        <taxon>Bacillati</taxon>
        <taxon>Actinomycetota</taxon>
        <taxon>Actinomycetes</taxon>
        <taxon>Frankiales</taxon>
        <taxon>Frankiaceae</taxon>
        <taxon>Pseudofrankia</taxon>
    </lineage>
</organism>
<comment type="caution">
    <text evidence="3">The sequence shown here is derived from an EMBL/GenBank/DDBJ whole genome shotgun (WGS) entry which is preliminary data.</text>
</comment>
<dbReference type="Pfam" id="PF19608">
    <property type="entry name" value="DUF6113"/>
    <property type="match status" value="1"/>
</dbReference>
<evidence type="ECO:0000256" key="1">
    <source>
        <dbReference type="SAM" id="MobiDB-lite"/>
    </source>
</evidence>
<feature type="transmembrane region" description="Helical" evidence="2">
    <location>
        <begin position="141"/>
        <end position="160"/>
    </location>
</feature>
<accession>A0A1V2IKQ9</accession>
<feature type="transmembrane region" description="Helical" evidence="2">
    <location>
        <begin position="49"/>
        <end position="71"/>
    </location>
</feature>
<protein>
    <submittedName>
        <fullName evidence="3">Uncharacterized protein</fullName>
    </submittedName>
</protein>
<dbReference type="AlphaFoldDB" id="A0A1V2IKQ9"/>
<feature type="transmembrane region" description="Helical" evidence="2">
    <location>
        <begin position="83"/>
        <end position="102"/>
    </location>
</feature>
<sequence length="174" mass="17539">MPRPSPGPRQPTPGGPGVGGTGGLADSVAARVTGLGSLSVAEPKEPSRLFLGGAYAFGLLAGVILGVYGVAAVPAGPRLGDTLLSLGLLLVVVGNVGVPMLVRWWTGTRLGACIMLVGWTPVVLALGSSRGEGDLMLRSSSTAYLFLAFGVLAPILVAVVSPSRRGLTGFPLPR</sequence>
<evidence type="ECO:0000313" key="3">
    <source>
        <dbReference type="EMBL" id="ONH33590.1"/>
    </source>
</evidence>
<dbReference type="Proteomes" id="UP000188929">
    <property type="component" value="Unassembled WGS sequence"/>
</dbReference>
<feature type="region of interest" description="Disordered" evidence="1">
    <location>
        <begin position="1"/>
        <end position="23"/>
    </location>
</feature>
<gene>
    <name evidence="3" type="ORF">BL253_00720</name>
</gene>
<proteinExistence type="predicted"/>